<gene>
    <name evidence="1" type="ORF">PAUR_b0701</name>
</gene>
<dbReference type="Proteomes" id="UP000615755">
    <property type="component" value="Unassembled WGS sequence"/>
</dbReference>
<evidence type="ECO:0000313" key="1">
    <source>
        <dbReference type="EMBL" id="MBE0370628.1"/>
    </source>
</evidence>
<proteinExistence type="predicted"/>
<organism evidence="1 2">
    <name type="scientific">Pseudoalteromonas aurantia 208</name>
    <dbReference type="NCBI Taxonomy" id="1314867"/>
    <lineage>
        <taxon>Bacteria</taxon>
        <taxon>Pseudomonadati</taxon>
        <taxon>Pseudomonadota</taxon>
        <taxon>Gammaproteobacteria</taxon>
        <taxon>Alteromonadales</taxon>
        <taxon>Pseudoalteromonadaceae</taxon>
        <taxon>Pseudoalteromonas</taxon>
    </lineage>
</organism>
<evidence type="ECO:0000313" key="2">
    <source>
        <dbReference type="Proteomes" id="UP000615755"/>
    </source>
</evidence>
<comment type="caution">
    <text evidence="1">The sequence shown here is derived from an EMBL/GenBank/DDBJ whole genome shotgun (WGS) entry which is preliminary data.</text>
</comment>
<protein>
    <submittedName>
        <fullName evidence="1">Uncharacterized protein</fullName>
    </submittedName>
</protein>
<accession>A0ABR9EI16</accession>
<reference evidence="1 2" key="1">
    <citation type="submission" date="2015-03" db="EMBL/GenBank/DDBJ databases">
        <title>Genome sequence of Pseudoalteromonas aurantia.</title>
        <authorList>
            <person name="Xie B.-B."/>
            <person name="Rong J.-C."/>
            <person name="Qin Q.-L."/>
            <person name="Zhang Y.-Z."/>
        </authorList>
    </citation>
    <scope>NUCLEOTIDE SEQUENCE [LARGE SCALE GENOMIC DNA]</scope>
    <source>
        <strain evidence="1 2">208</strain>
    </source>
</reference>
<name>A0ABR9EI16_9GAMM</name>
<keyword evidence="2" id="KW-1185">Reference proteome</keyword>
<sequence length="37" mass="4561">MRCDQRTRFNNILFKLERTRMKKSEEGNTIKRVLAYN</sequence>
<dbReference type="EMBL" id="AQGV01000015">
    <property type="protein sequence ID" value="MBE0370628.1"/>
    <property type="molecule type" value="Genomic_DNA"/>
</dbReference>